<dbReference type="Proteomes" id="UP001152803">
    <property type="component" value="Unassembled WGS sequence"/>
</dbReference>
<protein>
    <submittedName>
        <fullName evidence="1">Uncharacterized protein</fullName>
    </submittedName>
</protein>
<dbReference type="AlphaFoldDB" id="A0A9Q1E4J6"/>
<accession>A0A9Q1E4J6</accession>
<evidence type="ECO:0000313" key="2">
    <source>
        <dbReference type="Proteomes" id="UP001152803"/>
    </source>
</evidence>
<dbReference type="EMBL" id="JAFJMO010000001">
    <property type="protein sequence ID" value="KAJ8289239.1"/>
    <property type="molecule type" value="Genomic_DNA"/>
</dbReference>
<reference evidence="1" key="1">
    <citation type="journal article" date="2023" name="Science">
        <title>Genome structures resolve the early diversification of teleost fishes.</title>
        <authorList>
            <person name="Parey E."/>
            <person name="Louis A."/>
            <person name="Montfort J."/>
            <person name="Bouchez O."/>
            <person name="Roques C."/>
            <person name="Iampietro C."/>
            <person name="Lluch J."/>
            <person name="Castinel A."/>
            <person name="Donnadieu C."/>
            <person name="Desvignes T."/>
            <person name="Floi Bucao C."/>
            <person name="Jouanno E."/>
            <person name="Wen M."/>
            <person name="Mejri S."/>
            <person name="Dirks R."/>
            <person name="Jansen H."/>
            <person name="Henkel C."/>
            <person name="Chen W.J."/>
            <person name="Zahm M."/>
            <person name="Cabau C."/>
            <person name="Klopp C."/>
            <person name="Thompson A.W."/>
            <person name="Robinson-Rechavi M."/>
            <person name="Braasch I."/>
            <person name="Lecointre G."/>
            <person name="Bobe J."/>
            <person name="Postlethwait J.H."/>
            <person name="Berthelot C."/>
            <person name="Roest Crollius H."/>
            <person name="Guiguen Y."/>
        </authorList>
    </citation>
    <scope>NUCLEOTIDE SEQUENCE</scope>
    <source>
        <strain evidence="1">Concon-B</strain>
    </source>
</reference>
<keyword evidence="2" id="KW-1185">Reference proteome</keyword>
<sequence>MKMKIKSFNPREGVQKWLESGSAAVPSPDLRLITLPKALRTEASDLVDRAARVTPRYGDVIPANVVMEAILRALCGLWSWECAWCCSSDQHTCPTSLFCYLRLAPAVCSGPMVVK</sequence>
<name>A0A9Q1E4J6_CONCO</name>
<proteinExistence type="predicted"/>
<evidence type="ECO:0000313" key="1">
    <source>
        <dbReference type="EMBL" id="KAJ8289239.1"/>
    </source>
</evidence>
<gene>
    <name evidence="1" type="ORF">COCON_G00018980</name>
</gene>
<comment type="caution">
    <text evidence="1">The sequence shown here is derived from an EMBL/GenBank/DDBJ whole genome shotgun (WGS) entry which is preliminary data.</text>
</comment>
<organism evidence="1 2">
    <name type="scientific">Conger conger</name>
    <name type="common">Conger eel</name>
    <name type="synonym">Muraena conger</name>
    <dbReference type="NCBI Taxonomy" id="82655"/>
    <lineage>
        <taxon>Eukaryota</taxon>
        <taxon>Metazoa</taxon>
        <taxon>Chordata</taxon>
        <taxon>Craniata</taxon>
        <taxon>Vertebrata</taxon>
        <taxon>Euteleostomi</taxon>
        <taxon>Actinopterygii</taxon>
        <taxon>Neopterygii</taxon>
        <taxon>Teleostei</taxon>
        <taxon>Anguilliformes</taxon>
        <taxon>Congridae</taxon>
        <taxon>Conger</taxon>
    </lineage>
</organism>